<reference evidence="2 3" key="1">
    <citation type="submission" date="2023-09" db="EMBL/GenBank/DDBJ databases">
        <title>Novel taxa isolated from Blanes Bay.</title>
        <authorList>
            <person name="Rey-Velasco X."/>
            <person name="Lucena T."/>
        </authorList>
    </citation>
    <scope>NUCLEOTIDE SEQUENCE [LARGE SCALE GENOMIC DNA]</scope>
    <source>
        <strain evidence="2 3">S356</strain>
    </source>
</reference>
<proteinExistence type="predicted"/>
<evidence type="ECO:0008006" key="4">
    <source>
        <dbReference type="Google" id="ProtNLM"/>
    </source>
</evidence>
<evidence type="ECO:0000313" key="2">
    <source>
        <dbReference type="EMBL" id="MDT7831007.1"/>
    </source>
</evidence>
<evidence type="ECO:0000256" key="1">
    <source>
        <dbReference type="SAM" id="SignalP"/>
    </source>
</evidence>
<keyword evidence="1" id="KW-0732">Signal</keyword>
<feature type="chain" id="PRO_5045450672" description="Porin" evidence="1">
    <location>
        <begin position="20"/>
        <end position="406"/>
    </location>
</feature>
<gene>
    <name evidence="2" type="ORF">RQM59_01370</name>
</gene>
<dbReference type="EMBL" id="JAVTTO010000001">
    <property type="protein sequence ID" value="MDT7831007.1"/>
    <property type="molecule type" value="Genomic_DNA"/>
</dbReference>
<evidence type="ECO:0000313" key="3">
    <source>
        <dbReference type="Proteomes" id="UP001257277"/>
    </source>
</evidence>
<keyword evidence="3" id="KW-1185">Reference proteome</keyword>
<name>A0ABU3LBD8_9FLAO</name>
<protein>
    <recommendedName>
        <fullName evidence="4">Porin</fullName>
    </recommendedName>
</protein>
<dbReference type="Proteomes" id="UP001257277">
    <property type="component" value="Unassembled WGS sequence"/>
</dbReference>
<accession>A0ABU3LBD8</accession>
<organism evidence="2 3">
    <name type="scientific">Asprobacillus argus</name>
    <dbReference type="NCBI Taxonomy" id="3076534"/>
    <lineage>
        <taxon>Bacteria</taxon>
        <taxon>Pseudomonadati</taxon>
        <taxon>Bacteroidota</taxon>
        <taxon>Flavobacteriia</taxon>
        <taxon>Flavobacteriales</taxon>
        <taxon>Flavobacteriaceae</taxon>
        <taxon>Asprobacillus</taxon>
    </lineage>
</organism>
<sequence length="406" mass="47162">MLRALLLSFILCVCSISFGQERDTISIKNGIEKPSLLSTHHFGMFSARIHQNFKIAPPKKSSFRFSMESGNNFHPFVETYLPKDETVRQELSQVIWYNRRFTFVDQATTPAEYMNIVIDAVYKGFRFDFNTKIAENHELGITLRTYLVTKGNYPFSLFTSDQSLEWFHSNIAGGEDPFGRKFYGLNQVNVKYTDRNGRVLELQNGDFIFSGIELNHFYYPEFLSNHEKNIYVNMGTHMGLNTSKFNPSIDIGFSSNVIKKWLLKSNNELRFGFGAGVLRKNLINFKDVIDLGNNQFLGSLEGMLEFTKYTAQGNYHSFGINYMFQTRYNKKREASYYYLIGLWSQIHSGWQNGIEKLYQNLSSWNFIYTYGKHNYQISIYLKEDLRLNNAPDVQTGISVKIPIKKL</sequence>
<dbReference type="RefSeq" id="WP_349240262.1">
    <property type="nucleotide sequence ID" value="NZ_JAVTTO010000001.1"/>
</dbReference>
<feature type="signal peptide" evidence="1">
    <location>
        <begin position="1"/>
        <end position="19"/>
    </location>
</feature>
<comment type="caution">
    <text evidence="2">The sequence shown here is derived from an EMBL/GenBank/DDBJ whole genome shotgun (WGS) entry which is preliminary data.</text>
</comment>